<evidence type="ECO:0000259" key="2">
    <source>
        <dbReference type="Pfam" id="PF11774"/>
    </source>
</evidence>
<feature type="compositionally biased region" description="Basic and acidic residues" evidence="1">
    <location>
        <begin position="63"/>
        <end position="72"/>
    </location>
</feature>
<feature type="compositionally biased region" description="Low complexity" evidence="1">
    <location>
        <begin position="73"/>
        <end position="88"/>
    </location>
</feature>
<dbReference type="InterPro" id="IPR024412">
    <property type="entry name" value="Lsr2_dim_dom"/>
</dbReference>
<feature type="compositionally biased region" description="Pro residues" evidence="1">
    <location>
        <begin position="100"/>
        <end position="121"/>
    </location>
</feature>
<organism evidence="3 4">
    <name type="scientific">Pseudonocardia aurantiaca</name>
    <dbReference type="NCBI Taxonomy" id="75290"/>
    <lineage>
        <taxon>Bacteria</taxon>
        <taxon>Bacillati</taxon>
        <taxon>Actinomycetota</taxon>
        <taxon>Actinomycetes</taxon>
        <taxon>Pseudonocardiales</taxon>
        <taxon>Pseudonocardiaceae</taxon>
        <taxon>Pseudonocardia</taxon>
    </lineage>
</organism>
<gene>
    <name evidence="3" type="ORF">ACFSCY_17535</name>
</gene>
<reference evidence="4" key="1">
    <citation type="journal article" date="2019" name="Int. J. Syst. Evol. Microbiol.">
        <title>The Global Catalogue of Microorganisms (GCM) 10K type strain sequencing project: providing services to taxonomists for standard genome sequencing and annotation.</title>
        <authorList>
            <consortium name="The Broad Institute Genomics Platform"/>
            <consortium name="The Broad Institute Genome Sequencing Center for Infectious Disease"/>
            <person name="Wu L."/>
            <person name="Ma J."/>
        </authorList>
    </citation>
    <scope>NUCLEOTIDE SEQUENCE [LARGE SCALE GENOMIC DNA]</scope>
    <source>
        <strain evidence="4">JCM 12165</strain>
    </source>
</reference>
<dbReference type="Proteomes" id="UP001597145">
    <property type="component" value="Unassembled WGS sequence"/>
</dbReference>
<dbReference type="EMBL" id="JBHUCP010000010">
    <property type="protein sequence ID" value="MFD1531241.1"/>
    <property type="molecule type" value="Genomic_DNA"/>
</dbReference>
<name>A0ABW4FMX6_9PSEU</name>
<protein>
    <submittedName>
        <fullName evidence="3">Lsr2 family protein</fullName>
    </submittedName>
</protein>
<comment type="caution">
    <text evidence="3">The sequence shown here is derived from an EMBL/GenBank/DDBJ whole genome shotgun (WGS) entry which is preliminary data.</text>
</comment>
<evidence type="ECO:0000313" key="4">
    <source>
        <dbReference type="Proteomes" id="UP001597145"/>
    </source>
</evidence>
<accession>A0ABW4FMX6</accession>
<proteinExistence type="predicted"/>
<sequence length="155" mass="16399">MNGTSLAQHVLTRLVDDLDGSEAVATVSFSLDGVSFEIDLSEGHLAEFRAALHPFVRVARQASGDRETERTTTRTGASATTPAPAVARGPEVPREERDTPPPPPPLPLPLPPAPAPAPAPAPEREVVDEVALPTAPPKRKRAPLVTDPFNPMRTG</sequence>
<evidence type="ECO:0000313" key="3">
    <source>
        <dbReference type="EMBL" id="MFD1531241.1"/>
    </source>
</evidence>
<evidence type="ECO:0000256" key="1">
    <source>
        <dbReference type="SAM" id="MobiDB-lite"/>
    </source>
</evidence>
<feature type="domain" description="Lsr2 dimerization" evidence="2">
    <location>
        <begin position="7"/>
        <end position="62"/>
    </location>
</feature>
<feature type="region of interest" description="Disordered" evidence="1">
    <location>
        <begin position="60"/>
        <end position="155"/>
    </location>
</feature>
<keyword evidence="4" id="KW-1185">Reference proteome</keyword>
<dbReference type="RefSeq" id="WP_343973627.1">
    <property type="nucleotide sequence ID" value="NZ_JBHUCP010000010.1"/>
</dbReference>
<dbReference type="Pfam" id="PF11774">
    <property type="entry name" value="Lsr2"/>
    <property type="match status" value="1"/>
</dbReference>
<dbReference type="Gene3D" id="3.30.60.230">
    <property type="entry name" value="Lsr2, dimerization domain"/>
    <property type="match status" value="1"/>
</dbReference>
<dbReference type="InterPro" id="IPR042261">
    <property type="entry name" value="Lsr2-like_dimerization"/>
</dbReference>